<dbReference type="SUPFAM" id="SSF55486">
    <property type="entry name" value="Metalloproteases ('zincins'), catalytic domain"/>
    <property type="match status" value="1"/>
</dbReference>
<evidence type="ECO:0000256" key="2">
    <source>
        <dbReference type="ARBA" id="ARBA00004496"/>
    </source>
</evidence>
<dbReference type="Pfam" id="PF17900">
    <property type="entry name" value="Peptidase_M1_N"/>
    <property type="match status" value="1"/>
</dbReference>
<evidence type="ECO:0000259" key="18">
    <source>
        <dbReference type="Pfam" id="PF17900"/>
    </source>
</evidence>
<keyword evidence="8 15" id="KW-0479">Metal-binding</keyword>
<organism evidence="19 20">
    <name type="scientific">Corynebacterium mendelii</name>
    <dbReference type="NCBI Taxonomy" id="2765362"/>
    <lineage>
        <taxon>Bacteria</taxon>
        <taxon>Bacillati</taxon>
        <taxon>Actinomycetota</taxon>
        <taxon>Actinomycetes</taxon>
        <taxon>Mycobacteriales</taxon>
        <taxon>Corynebacteriaceae</taxon>
        <taxon>Corynebacterium</taxon>
    </lineage>
</organism>
<gene>
    <name evidence="19" type="ORF">JZY06_04080</name>
</gene>
<feature type="active site" description="Proton acceptor" evidence="14">
    <location>
        <position position="312"/>
    </location>
</feature>
<feature type="binding site" evidence="15">
    <location>
        <position position="334"/>
    </location>
    <ligand>
        <name>Zn(2+)</name>
        <dbReference type="ChEBI" id="CHEBI:29105"/>
        <note>catalytic</note>
    </ligand>
</feature>
<comment type="caution">
    <text evidence="19">The sequence shown here is derived from an EMBL/GenBank/DDBJ whole genome shotgun (WGS) entry which is preliminary data.</text>
</comment>
<keyword evidence="20" id="KW-1185">Reference proteome</keyword>
<evidence type="ECO:0000256" key="1">
    <source>
        <dbReference type="ARBA" id="ARBA00000098"/>
    </source>
</evidence>
<name>A0A939E0X0_9CORY</name>
<dbReference type="GO" id="GO:0005737">
    <property type="term" value="C:cytoplasm"/>
    <property type="evidence" value="ECO:0007669"/>
    <property type="project" value="UniProtKB-SubCell"/>
</dbReference>
<dbReference type="PRINTS" id="PR00756">
    <property type="entry name" value="ALADIPTASE"/>
</dbReference>
<dbReference type="GO" id="GO:0016285">
    <property type="term" value="F:alanyl aminopeptidase activity"/>
    <property type="evidence" value="ECO:0007669"/>
    <property type="project" value="UniProtKB-EC"/>
</dbReference>
<dbReference type="InterPro" id="IPR042097">
    <property type="entry name" value="Aminopeptidase_N-like_N_sf"/>
</dbReference>
<keyword evidence="6" id="KW-0963">Cytoplasm</keyword>
<evidence type="ECO:0000256" key="4">
    <source>
        <dbReference type="ARBA" id="ARBA00012564"/>
    </source>
</evidence>
<evidence type="ECO:0000256" key="9">
    <source>
        <dbReference type="ARBA" id="ARBA00022801"/>
    </source>
</evidence>
<evidence type="ECO:0000313" key="19">
    <source>
        <dbReference type="EMBL" id="MBN9643803.1"/>
    </source>
</evidence>
<feature type="binding site" evidence="15">
    <location>
        <position position="315"/>
    </location>
    <ligand>
        <name>Zn(2+)</name>
        <dbReference type="ChEBI" id="CHEBI:29105"/>
        <note>catalytic</note>
    </ligand>
</feature>
<dbReference type="Proteomes" id="UP000664332">
    <property type="component" value="Unassembled WGS sequence"/>
</dbReference>
<dbReference type="InterPro" id="IPR027268">
    <property type="entry name" value="Peptidase_M4/M1_CTD_sf"/>
</dbReference>
<evidence type="ECO:0000256" key="16">
    <source>
        <dbReference type="SAM" id="MobiDB-lite"/>
    </source>
</evidence>
<evidence type="ECO:0000256" key="3">
    <source>
        <dbReference type="ARBA" id="ARBA00010136"/>
    </source>
</evidence>
<keyword evidence="7" id="KW-0645">Protease</keyword>
<feature type="region of interest" description="Disordered" evidence="16">
    <location>
        <begin position="456"/>
        <end position="505"/>
    </location>
</feature>
<evidence type="ECO:0000256" key="6">
    <source>
        <dbReference type="ARBA" id="ARBA00022490"/>
    </source>
</evidence>
<comment type="similarity">
    <text evidence="3">Belongs to the peptidase M1 family.</text>
</comment>
<comment type="cofactor">
    <cofactor evidence="15">
        <name>Zn(2+)</name>
        <dbReference type="ChEBI" id="CHEBI:29105"/>
    </cofactor>
    <text evidence="15">Binds 1 zinc ion per subunit.</text>
</comment>
<comment type="catalytic activity">
    <reaction evidence="1">
        <text>Release of an N-terminal amino acid, Xaa-|-Yaa- from a peptide, amide or arylamide. Xaa is preferably Ala, but may be most amino acids including Pro (slow action). When a terminal hydrophobic residue is followed by a prolyl residue, the two may be released as an intact Xaa-Pro dipeptide.</text>
        <dbReference type="EC" id="3.4.11.2"/>
    </reaction>
</comment>
<dbReference type="GO" id="GO:0008270">
    <property type="term" value="F:zinc ion binding"/>
    <property type="evidence" value="ECO:0007669"/>
    <property type="project" value="InterPro"/>
</dbReference>
<dbReference type="Gene3D" id="1.10.390.10">
    <property type="entry name" value="Neutral Protease Domain 2"/>
    <property type="match status" value="1"/>
</dbReference>
<feature type="compositionally biased region" description="Low complexity" evidence="16">
    <location>
        <begin position="475"/>
        <end position="484"/>
    </location>
</feature>
<dbReference type="RefSeq" id="WP_207118528.1">
    <property type="nucleotide sequence ID" value="NZ_JAFLEQ010000008.1"/>
</dbReference>
<keyword evidence="10 15" id="KW-0862">Zinc</keyword>
<dbReference type="PANTHER" id="PTHR45726">
    <property type="entry name" value="LEUKOTRIENE A-4 HYDROLASE"/>
    <property type="match status" value="1"/>
</dbReference>
<evidence type="ECO:0000256" key="10">
    <source>
        <dbReference type="ARBA" id="ARBA00022833"/>
    </source>
</evidence>
<dbReference type="InterPro" id="IPR001930">
    <property type="entry name" value="Peptidase_M1"/>
</dbReference>
<dbReference type="InterPro" id="IPR045357">
    <property type="entry name" value="Aminopeptidase_N-like_N"/>
</dbReference>
<dbReference type="CDD" id="cd09603">
    <property type="entry name" value="M1_APN_like"/>
    <property type="match status" value="1"/>
</dbReference>
<proteinExistence type="inferred from homology"/>
<evidence type="ECO:0000259" key="17">
    <source>
        <dbReference type="Pfam" id="PF01433"/>
    </source>
</evidence>
<accession>A0A939E0X0</accession>
<evidence type="ECO:0000313" key="20">
    <source>
        <dbReference type="Proteomes" id="UP000664332"/>
    </source>
</evidence>
<evidence type="ECO:0000256" key="8">
    <source>
        <dbReference type="ARBA" id="ARBA00022723"/>
    </source>
</evidence>
<comment type="subcellular location">
    <subcellularLocation>
        <location evidence="2">Cytoplasm</location>
    </subcellularLocation>
</comment>
<feature type="domain" description="Aminopeptidase N-like N-terminal" evidence="18">
    <location>
        <begin position="30"/>
        <end position="208"/>
    </location>
</feature>
<feature type="binding site" evidence="15">
    <location>
        <position position="311"/>
    </location>
    <ligand>
        <name>Zn(2+)</name>
        <dbReference type="ChEBI" id="CHEBI:29105"/>
        <note>catalytic</note>
    </ligand>
</feature>
<dbReference type="Pfam" id="PF01433">
    <property type="entry name" value="Peptidase_M1"/>
    <property type="match status" value="1"/>
</dbReference>
<evidence type="ECO:0000256" key="5">
    <source>
        <dbReference type="ARBA" id="ARBA00015611"/>
    </source>
</evidence>
<dbReference type="SUPFAM" id="SSF63737">
    <property type="entry name" value="Leukotriene A4 hydrolase N-terminal domain"/>
    <property type="match status" value="1"/>
</dbReference>
<dbReference type="EMBL" id="JAFLEQ010000008">
    <property type="protein sequence ID" value="MBN9643803.1"/>
    <property type="molecule type" value="Genomic_DNA"/>
</dbReference>
<protein>
    <recommendedName>
        <fullName evidence="5">Aminopeptidase N</fullName>
        <ecNumber evidence="4">3.4.11.2</ecNumber>
    </recommendedName>
    <alternativeName>
        <fullName evidence="12">Alanine aminopeptidase</fullName>
    </alternativeName>
    <alternativeName>
        <fullName evidence="13">Lysyl aminopeptidase</fullName>
    </alternativeName>
</protein>
<evidence type="ECO:0000256" key="14">
    <source>
        <dbReference type="PIRSR" id="PIRSR634015-1"/>
    </source>
</evidence>
<feature type="domain" description="Peptidase M1 membrane alanine aminopeptidase" evidence="17">
    <location>
        <begin position="254"/>
        <end position="452"/>
    </location>
</feature>
<keyword evidence="11" id="KW-0482">Metalloprotease</keyword>
<dbReference type="Gene3D" id="2.60.40.1730">
    <property type="entry name" value="tricorn interacting facor f3 domain"/>
    <property type="match status" value="1"/>
</dbReference>
<keyword evidence="9" id="KW-0378">Hydrolase</keyword>
<reference evidence="19" key="1">
    <citation type="submission" date="2021-03" db="EMBL/GenBank/DDBJ databases">
        <authorList>
            <person name="Sun Q."/>
        </authorList>
    </citation>
    <scope>NUCLEOTIDE SEQUENCE</scope>
    <source>
        <strain evidence="19">CCM 8862</strain>
    </source>
</reference>
<evidence type="ECO:0000256" key="12">
    <source>
        <dbReference type="ARBA" id="ARBA00029811"/>
    </source>
</evidence>
<dbReference type="AlphaFoldDB" id="A0A939E0X0"/>
<evidence type="ECO:0000256" key="15">
    <source>
        <dbReference type="PIRSR" id="PIRSR634015-3"/>
    </source>
</evidence>
<dbReference type="EC" id="3.4.11.2" evidence="4"/>
<dbReference type="GO" id="GO:0006508">
    <property type="term" value="P:proteolysis"/>
    <property type="evidence" value="ECO:0007669"/>
    <property type="project" value="UniProtKB-KW"/>
</dbReference>
<evidence type="ECO:0000256" key="11">
    <source>
        <dbReference type="ARBA" id="ARBA00023049"/>
    </source>
</evidence>
<evidence type="ECO:0000256" key="7">
    <source>
        <dbReference type="ARBA" id="ARBA00022670"/>
    </source>
</evidence>
<sequence>MTDRRLRTSPIPGTTDSYTRVPFNLGYHVRHYDLDLTYRVVPNRLTGRATLDCDNWRALNQLTLDLADTMTVTKVQAAVTGPAANVRVSKFRHRGGKLTVTFTGEIPADTEFSLMVTYRGTPQPVATPWGGLGWEELTEGSLVASQPCGAKSWFPCDDTPDEKATFSITVRADSPFAVIANGRVSATKRTGSTTTRTFDMPYPMATYLATVQTGRYTPTELAPATDRATGKTIPVTLWHPAEISAPVAADFAQQAQMLEVFTGLFGPYPFDSYQVVVTGDELDIPVEAQGLSVFGANHATGDGTWERLIAHELAHQWFGNSLGLAQWDDIWLNEGFACYSEWLWFEHSAGLPAAGHALRHYRILERLPQDVVLAAPGPALMFDDRVYKRGALTLHAIRQLLGDAAFFAAVKKYVASGKHSVVEPVDVFTAFLGGADKAGVSHAELKNLWDAWTKKPGLPPFPGPATTGGTGPVGHPGDPGAAADPRPRTPGGFPGGASRTGRGQQ</sequence>
<evidence type="ECO:0000256" key="13">
    <source>
        <dbReference type="ARBA" id="ARBA00031533"/>
    </source>
</evidence>
<dbReference type="GO" id="GO:0008237">
    <property type="term" value="F:metallopeptidase activity"/>
    <property type="evidence" value="ECO:0007669"/>
    <property type="project" value="UniProtKB-KW"/>
</dbReference>
<dbReference type="InterPro" id="IPR014782">
    <property type="entry name" value="Peptidase_M1_dom"/>
</dbReference>
<feature type="active site" description="Proton donor" evidence="14">
    <location>
        <position position="387"/>
    </location>
</feature>
<dbReference type="PANTHER" id="PTHR45726:SF3">
    <property type="entry name" value="LEUKOTRIENE A-4 HYDROLASE"/>
    <property type="match status" value="1"/>
</dbReference>
<dbReference type="InterPro" id="IPR034015">
    <property type="entry name" value="M1_LTA4H"/>
</dbReference>